<keyword evidence="3" id="KW-0812">Transmembrane</keyword>
<dbReference type="GO" id="GO:0003677">
    <property type="term" value="F:DNA binding"/>
    <property type="evidence" value="ECO:0007669"/>
    <property type="project" value="UniProtKB-KW"/>
</dbReference>
<evidence type="ECO:0000313" key="5">
    <source>
        <dbReference type="EMBL" id="HIU59323.1"/>
    </source>
</evidence>
<dbReference type="Proteomes" id="UP000824081">
    <property type="component" value="Unassembled WGS sequence"/>
</dbReference>
<dbReference type="Gene3D" id="1.10.260.40">
    <property type="entry name" value="lambda repressor-like DNA-binding domains"/>
    <property type="match status" value="1"/>
</dbReference>
<dbReference type="Pfam" id="PF01381">
    <property type="entry name" value="HTH_3"/>
    <property type="match status" value="1"/>
</dbReference>
<dbReference type="EMBL" id="DVMZ01000115">
    <property type="protein sequence ID" value="HIU59323.1"/>
    <property type="molecule type" value="Genomic_DNA"/>
</dbReference>
<feature type="transmembrane region" description="Helical" evidence="3">
    <location>
        <begin position="120"/>
        <end position="144"/>
    </location>
</feature>
<dbReference type="SUPFAM" id="SSF103473">
    <property type="entry name" value="MFS general substrate transporter"/>
    <property type="match status" value="1"/>
</dbReference>
<keyword evidence="3" id="KW-0472">Membrane</keyword>
<feature type="transmembrane region" description="Helical" evidence="3">
    <location>
        <begin position="165"/>
        <end position="186"/>
    </location>
</feature>
<dbReference type="InterPro" id="IPR010982">
    <property type="entry name" value="Lambda_DNA-bd_dom_sf"/>
</dbReference>
<comment type="caution">
    <text evidence="5">The sequence shown here is derived from an EMBL/GenBank/DDBJ whole genome shotgun (WGS) entry which is preliminary data.</text>
</comment>
<accession>A0A9D1MF25</accession>
<gene>
    <name evidence="5" type="ORF">IAC57_04375</name>
</gene>
<dbReference type="InterPro" id="IPR036259">
    <property type="entry name" value="MFS_trans_sf"/>
</dbReference>
<protein>
    <submittedName>
        <fullName evidence="5">Helix-turn-helix transcriptional regulator</fullName>
    </submittedName>
</protein>
<name>A0A9D1MF25_9FIRM</name>
<dbReference type="SUPFAM" id="SSF47413">
    <property type="entry name" value="lambda repressor-like DNA-binding domains"/>
    <property type="match status" value="1"/>
</dbReference>
<feature type="region of interest" description="Disordered" evidence="2">
    <location>
        <begin position="243"/>
        <end position="262"/>
    </location>
</feature>
<dbReference type="InterPro" id="IPR001387">
    <property type="entry name" value="Cro/C1-type_HTH"/>
</dbReference>
<proteinExistence type="predicted"/>
<evidence type="ECO:0000256" key="2">
    <source>
        <dbReference type="SAM" id="MobiDB-lite"/>
    </source>
</evidence>
<feature type="transmembrane region" description="Helical" evidence="3">
    <location>
        <begin position="295"/>
        <end position="318"/>
    </location>
</feature>
<dbReference type="SMART" id="SM00530">
    <property type="entry name" value="HTH_XRE"/>
    <property type="match status" value="1"/>
</dbReference>
<dbReference type="PANTHER" id="PTHR46558">
    <property type="entry name" value="TRACRIPTIONAL REGULATORY PROTEIN-RELATED-RELATED"/>
    <property type="match status" value="1"/>
</dbReference>
<organism evidence="5 6">
    <name type="scientific">Candidatus Scatosoma pullistercoris</name>
    <dbReference type="NCBI Taxonomy" id="2840934"/>
    <lineage>
        <taxon>Bacteria</taxon>
        <taxon>Bacillati</taxon>
        <taxon>Bacillota</taxon>
        <taxon>Clostridia</taxon>
        <taxon>Candidatus Scatosoma</taxon>
    </lineage>
</organism>
<feature type="domain" description="HTH cro/C1-type" evidence="4">
    <location>
        <begin position="7"/>
        <end position="61"/>
    </location>
</feature>
<feature type="transmembrane region" description="Helical" evidence="3">
    <location>
        <begin position="92"/>
        <end position="114"/>
    </location>
</feature>
<reference evidence="5" key="1">
    <citation type="submission" date="2020-10" db="EMBL/GenBank/DDBJ databases">
        <authorList>
            <person name="Gilroy R."/>
        </authorList>
    </citation>
    <scope>NUCLEOTIDE SEQUENCE</scope>
    <source>
        <strain evidence="5">11687</strain>
    </source>
</reference>
<evidence type="ECO:0000313" key="6">
    <source>
        <dbReference type="Proteomes" id="UP000824081"/>
    </source>
</evidence>
<evidence type="ECO:0000256" key="3">
    <source>
        <dbReference type="SAM" id="Phobius"/>
    </source>
</evidence>
<feature type="transmembrane region" description="Helical" evidence="3">
    <location>
        <begin position="267"/>
        <end position="289"/>
    </location>
</feature>
<evidence type="ECO:0000256" key="1">
    <source>
        <dbReference type="ARBA" id="ARBA00023125"/>
    </source>
</evidence>
<feature type="transmembrane region" description="Helical" evidence="3">
    <location>
        <begin position="206"/>
        <end position="230"/>
    </location>
</feature>
<keyword evidence="1" id="KW-0238">DNA-binding</keyword>
<evidence type="ECO:0000259" key="4">
    <source>
        <dbReference type="PROSITE" id="PS50943"/>
    </source>
</evidence>
<dbReference type="AlphaFoldDB" id="A0A9D1MF25"/>
<sequence length="320" mass="34907">MSFGNNVLFYRKKYSITQEALAEKLSVTRQTVSRWETDSAFPEMEKLIVLCELFSCDMETLVRGDAEAKDAGEHEVNLEAYDRHMNAFAAQITAGVCLILAGLVTILFMFSAGIKESVGAAVFLGFVAVAVAIFVAGGVAHGNFRQDNPRMEKYPEEKVRAFRRKLPFLIAGATALILVGLVAAVAMTGEDGYAPEGFTVETWEYLAGAVFMSTVAAAVGIYVCTGMLSAKYDVKGYNRECREDDLPGAEPENEGEKSENRKKSERISSAVCGVIMMVATIVYLLLGFLKNLWHPGWVCFVAGGIFCGIVNVIVNAVYHD</sequence>
<dbReference type="PROSITE" id="PS50943">
    <property type="entry name" value="HTH_CROC1"/>
    <property type="match status" value="1"/>
</dbReference>
<keyword evidence="3" id="KW-1133">Transmembrane helix</keyword>
<reference evidence="5" key="2">
    <citation type="journal article" date="2021" name="PeerJ">
        <title>Extensive microbial diversity within the chicken gut microbiome revealed by metagenomics and culture.</title>
        <authorList>
            <person name="Gilroy R."/>
            <person name="Ravi A."/>
            <person name="Getino M."/>
            <person name="Pursley I."/>
            <person name="Horton D.L."/>
            <person name="Alikhan N.F."/>
            <person name="Baker D."/>
            <person name="Gharbi K."/>
            <person name="Hall N."/>
            <person name="Watson M."/>
            <person name="Adriaenssens E.M."/>
            <person name="Foster-Nyarko E."/>
            <person name="Jarju S."/>
            <person name="Secka A."/>
            <person name="Antonio M."/>
            <person name="Oren A."/>
            <person name="Chaudhuri R.R."/>
            <person name="La Ragione R."/>
            <person name="Hildebrand F."/>
            <person name="Pallen M.J."/>
        </authorList>
    </citation>
    <scope>NUCLEOTIDE SEQUENCE</scope>
    <source>
        <strain evidence="5">11687</strain>
    </source>
</reference>
<dbReference type="CDD" id="cd00093">
    <property type="entry name" value="HTH_XRE"/>
    <property type="match status" value="1"/>
</dbReference>
<dbReference type="PANTHER" id="PTHR46558:SF13">
    <property type="entry name" value="HTH-TYPE TRANSCRIPTIONAL REGULATOR IMMR"/>
    <property type="match status" value="1"/>
</dbReference>